<dbReference type="Pfam" id="PF00981">
    <property type="entry name" value="Rota_NS53"/>
    <property type="match status" value="1"/>
</dbReference>
<evidence type="ECO:0000256" key="6">
    <source>
        <dbReference type="ARBA" id="ARBA00022884"/>
    </source>
</evidence>
<proteinExistence type="inferred from homology"/>
<evidence type="ECO:0000256" key="11">
    <source>
        <dbReference type="ARBA" id="ARBA00023280"/>
    </source>
</evidence>
<keyword evidence="10 12" id="KW-0922">Interferon antiviral system evasion</keyword>
<feature type="region of interest" description="Zinc-binding domain" evidence="12">
    <location>
        <begin position="42"/>
        <end position="79"/>
    </location>
</feature>
<keyword evidence="8 12" id="KW-1037">Host cytoskeleton</keyword>
<evidence type="ECO:0000256" key="4">
    <source>
        <dbReference type="ARBA" id="ARBA00022723"/>
    </source>
</evidence>
<comment type="domain">
    <text evidence="12 13">The integrity of the zinc-binding domain in NSP1 is important for degradation of host IRF3.</text>
</comment>
<reference evidence="14 15" key="1">
    <citation type="journal article" date="2014" name="J. Gen. Virol.">
        <title>Metagenomic identification of novel enteric viruses in urban wild rats and genome characterization of a group A rotavirus.</title>
        <authorList>
            <person name="Sachsenroder J."/>
            <person name="Braun A."/>
            <person name="Machnowska P."/>
            <person name="Ng T.F."/>
            <person name="Deng X."/>
            <person name="Guenther S."/>
            <person name="Bernstein S."/>
            <person name="Ulrich R.G."/>
            <person name="Delwart E."/>
            <person name="Johne R."/>
        </authorList>
    </citation>
    <scope>NUCLEOTIDE SEQUENCE [LARGE SCALE GENOMIC DNA]</scope>
    <source>
        <strain evidence="14">A/Rat-wt/GER/KS-11-573/2011/G3P[3]</strain>
    </source>
</reference>
<comment type="function">
    <text evidence="12 13">Plays a role in the inhibition of host innate immunity by inducing the degradation of key host factors required to activate interferon production such as IRF3, IRF5 or IRF7. Associates with components of cullin RING ligases (CRLs) including CUL1 or CUL3, which are essential multisubunit ubiquitination complexes, to modulate their activities.</text>
</comment>
<dbReference type="HAMAP" id="MF_04088">
    <property type="entry name" value="ROTA_NSP1"/>
    <property type="match status" value="1"/>
</dbReference>
<keyword evidence="11 12" id="KW-0899">Viral immunoevasion</keyword>
<dbReference type="GO" id="GO:0039557">
    <property type="term" value="P:symbiont-mediated suppression of host cytoplasmic pattern recognition receptor signaling pathway via inhibition of IRF7 activity"/>
    <property type="evidence" value="ECO:0007669"/>
    <property type="project" value="UniProtKB-UniRule"/>
</dbReference>
<evidence type="ECO:0000256" key="5">
    <source>
        <dbReference type="ARBA" id="ARBA00022811"/>
    </source>
</evidence>
<dbReference type="GO" id="GO:0030430">
    <property type="term" value="C:host cell cytoplasm"/>
    <property type="evidence" value="ECO:0007669"/>
    <property type="project" value="UniProtKB-UniRule"/>
</dbReference>
<dbReference type="GO" id="GO:0003723">
    <property type="term" value="F:RNA binding"/>
    <property type="evidence" value="ECO:0007669"/>
    <property type="project" value="UniProtKB-UniRule"/>
</dbReference>
<keyword evidence="6 12" id="KW-0694">RNA-binding</keyword>
<keyword evidence="4 12" id="KW-0479">Metal-binding</keyword>
<sequence length="492" mass="57622">MATFKDACFHYRRLTKLNRELLKIGANSVWTPASPSEIEGWCMECCQLTKLTYCYGCSLAHVCQWCVQNRRCFLDNEPHLLKLRAFESPITRDKLQCIVDLYKELFPITKSALKKFKKMTNQRKCRNEFTTVWYNQLLLPITLNAAVFKFGQREVHVFGVYEGTVAVHNLPYRLVNHIDSYDKLLLDQINFERMGQLPSELQSVYAQRYFKMARLPSMKLKQVYYSDFTKQNIINRYKSKSRILIRNVSEFQWESDQAMHHDLLHNKDKILAALSTSCTKQLETHDLNLGRLQLETFELGHHCKPNYIASEHWQPASKIGNCNWCNVKYLFRDMDWKMESLYNELMSFIQSCYKSNVSVGHCSSSESIYPIIKDVFWHSITEHIDGTVEKLFNAMSPVLVHDQRVITFQWQIDIALFLHIKKILQTESVPTTFTLNQFTTIIKAIINQWCNVAELDPLPLCVQQTDKLLELQNEGKLSEEYELLISDSEDED</sequence>
<feature type="region of interest" description="Interaction with host IRF3" evidence="12">
    <location>
        <begin position="318"/>
        <end position="492"/>
    </location>
</feature>
<organism evidence="14 15">
    <name type="scientific">Rotavirus A/Rat-wt/GER/KS-11-573/2011/G3P[3]</name>
    <dbReference type="NCBI Taxonomy" id="1537146"/>
    <lineage>
        <taxon>Viruses</taxon>
        <taxon>Riboviria</taxon>
        <taxon>Orthornavirae</taxon>
        <taxon>Duplornaviricota</taxon>
        <taxon>Resentoviricetes</taxon>
        <taxon>Reovirales</taxon>
        <taxon>Sedoreoviridae</taxon>
        <taxon>Rotavirus</taxon>
        <taxon>Rotavirus alphagastroenteritidis</taxon>
        <taxon>Rotavirus A</taxon>
    </lineage>
</organism>
<comment type="caution">
    <text evidence="12">Lacks conserved residue(s) required for the propagation of feature annotation.</text>
</comment>
<keyword evidence="2 12" id="KW-0945">Host-virus interaction</keyword>
<comment type="subcellular location">
    <subcellularLocation>
        <location evidence="12 13">Host cytoplasm</location>
        <location evidence="12 13">Host cytoskeleton</location>
    </subcellularLocation>
</comment>
<dbReference type="GO" id="GO:0039548">
    <property type="term" value="P:symbiont-mediated suppression of host cytoplasmic pattern recognition receptor signaling pathway via inhibition of IRF3 activity"/>
    <property type="evidence" value="ECO:0007669"/>
    <property type="project" value="UniProtKB-UniRule"/>
</dbReference>
<keyword evidence="9 12" id="KW-1035">Host cytoplasm</keyword>
<evidence type="ECO:0000256" key="7">
    <source>
        <dbReference type="ARBA" id="ARBA00022931"/>
    </source>
</evidence>
<evidence type="ECO:0000313" key="15">
    <source>
        <dbReference type="Proteomes" id="UP000125270"/>
    </source>
</evidence>
<evidence type="ECO:0000256" key="13">
    <source>
        <dbReference type="RuleBase" id="RU361227"/>
    </source>
</evidence>
<dbReference type="GO" id="GO:0046872">
    <property type="term" value="F:metal ion binding"/>
    <property type="evidence" value="ECO:0007669"/>
    <property type="project" value="UniProtKB-UniRule"/>
</dbReference>
<protein>
    <recommendedName>
        <fullName evidence="12">Non-structural protein 1</fullName>
        <shortName evidence="12">NSP1</shortName>
    </recommendedName>
    <alternativeName>
        <fullName evidence="12">NCVP2</fullName>
    </alternativeName>
    <alternativeName>
        <fullName evidence="12">Non-structural RNA-binding protein 53</fullName>
        <shortName evidence="12">NS53</shortName>
    </alternativeName>
</protein>
<evidence type="ECO:0000256" key="8">
    <source>
        <dbReference type="ARBA" id="ARBA00023111"/>
    </source>
</evidence>
<dbReference type="GO" id="GO:0044163">
    <property type="term" value="C:host cytoskeleton"/>
    <property type="evidence" value="ECO:0007669"/>
    <property type="project" value="UniProtKB-SubCell"/>
</dbReference>
<dbReference type="InterPro" id="IPR002148">
    <property type="entry name" value="Rotavirus_NSP1"/>
</dbReference>
<keyword evidence="7 12" id="KW-1092">Inhibition of host IRF3 by virus</keyword>
<dbReference type="Proteomes" id="UP000125270">
    <property type="component" value="Genome"/>
</dbReference>
<evidence type="ECO:0000256" key="12">
    <source>
        <dbReference type="HAMAP-Rule" id="MF_04088"/>
    </source>
</evidence>
<accession>A0A096XVH6</accession>
<evidence type="ECO:0000256" key="9">
    <source>
        <dbReference type="ARBA" id="ARBA00023200"/>
    </source>
</evidence>
<evidence type="ECO:0000256" key="10">
    <source>
        <dbReference type="ARBA" id="ARBA00023258"/>
    </source>
</evidence>
<comment type="subunit">
    <text evidence="12">Interacts (via C-terminus) with host IRF3; this interaction leads to IRF3 degradation. Interacts with host IRF7; this interaction leads to IRF7 degradation. Interacts with host CUL1 and CUL3.</text>
</comment>
<evidence type="ECO:0000256" key="3">
    <source>
        <dbReference type="ARBA" id="ARBA00022632"/>
    </source>
</evidence>
<dbReference type="EMBL" id="KJ879454">
    <property type="protein sequence ID" value="AIL24112.1"/>
    <property type="molecule type" value="Genomic_RNA"/>
</dbReference>
<keyword evidence="3 12" id="KW-1090">Inhibition of host innate immune response by virus</keyword>
<comment type="similarity">
    <text evidence="12 13">Belongs to the rotavirus NSP1 family.</text>
</comment>
<keyword evidence="1 12" id="KW-1113">Inhibition of host RLR pathway by virus</keyword>
<evidence type="ECO:0000313" key="14">
    <source>
        <dbReference type="EMBL" id="AIL24112.1"/>
    </source>
</evidence>
<name>A0A096XVH6_9REOV</name>
<evidence type="ECO:0000256" key="1">
    <source>
        <dbReference type="ARBA" id="ARBA00022482"/>
    </source>
</evidence>
<evidence type="ECO:0000256" key="2">
    <source>
        <dbReference type="ARBA" id="ARBA00022581"/>
    </source>
</evidence>
<feature type="region of interest" description="RNA-binding" evidence="12">
    <location>
        <begin position="1"/>
        <end position="81"/>
    </location>
</feature>
<keyword evidence="5 12" id="KW-1093">Inhibition of host IRF7 by virus</keyword>